<proteinExistence type="predicted"/>
<evidence type="ECO:0000313" key="3">
    <source>
        <dbReference type="EMBL" id="AZL74549.1"/>
    </source>
</evidence>
<dbReference type="EMBL" id="CP034337">
    <property type="protein sequence ID" value="AZL74549.1"/>
    <property type="molecule type" value="Genomic_DNA"/>
</dbReference>
<gene>
    <name evidence="3" type="ORF">EI693_16315</name>
</gene>
<evidence type="ECO:0000256" key="1">
    <source>
        <dbReference type="SAM" id="MobiDB-lite"/>
    </source>
</evidence>
<dbReference type="Proteomes" id="UP000272622">
    <property type="component" value="Chromosome"/>
</dbReference>
<keyword evidence="2" id="KW-0472">Membrane</keyword>
<feature type="region of interest" description="Disordered" evidence="1">
    <location>
        <begin position="62"/>
        <end position="90"/>
    </location>
</feature>
<feature type="compositionally biased region" description="Basic and acidic residues" evidence="1">
    <location>
        <begin position="62"/>
        <end position="71"/>
    </location>
</feature>
<protein>
    <submittedName>
        <fullName evidence="3">Uncharacterized protein</fullName>
    </submittedName>
</protein>
<feature type="transmembrane region" description="Helical" evidence="2">
    <location>
        <begin position="35"/>
        <end position="55"/>
    </location>
</feature>
<evidence type="ECO:0000313" key="4">
    <source>
        <dbReference type="Proteomes" id="UP000272622"/>
    </source>
</evidence>
<dbReference type="RefSeq" id="WP_125464608.1">
    <property type="nucleotide sequence ID" value="NZ_CP034337.1"/>
</dbReference>
<evidence type="ECO:0000256" key="2">
    <source>
        <dbReference type="SAM" id="Phobius"/>
    </source>
</evidence>
<accession>A0ABM7CSX6</accession>
<reference evidence="3 4" key="1">
    <citation type="submission" date="2018-12" db="EMBL/GenBank/DDBJ databases">
        <authorList>
            <person name="Li S."/>
            <person name="Yang R."/>
            <person name="Chen G."/>
            <person name="Zou L."/>
            <person name="Zhang C."/>
            <person name="Chen Y."/>
            <person name="Liu Z."/>
            <person name="Li Y."/>
            <person name="Yan Y."/>
            <person name="Huang M."/>
            <person name="Chen T."/>
        </authorList>
    </citation>
    <scope>NUCLEOTIDE SEQUENCE [LARGE SCALE GENOMIC DNA]</scope>
    <source>
        <strain evidence="3 4">2014</strain>
    </source>
</reference>
<sequence length="90" mass="9621">MATKAEAPGSWTDAVPKTVDAVTNLYNAVAAKSPLVADTVVILAMLLPFYIVYAWSIGLRSREKEADEKVKASRKASKKVGKSKTGGKKP</sequence>
<keyword evidence="4" id="KW-1185">Reference proteome</keyword>
<organism evidence="3 4">
    <name type="scientific">Pseudomonas oryziphila</name>
    <dbReference type="NCBI Taxonomy" id="2894079"/>
    <lineage>
        <taxon>Bacteria</taxon>
        <taxon>Pseudomonadati</taxon>
        <taxon>Pseudomonadota</taxon>
        <taxon>Gammaproteobacteria</taxon>
        <taxon>Pseudomonadales</taxon>
        <taxon>Pseudomonadaceae</taxon>
        <taxon>Pseudomonas</taxon>
    </lineage>
</organism>
<feature type="compositionally biased region" description="Basic residues" evidence="1">
    <location>
        <begin position="72"/>
        <end position="90"/>
    </location>
</feature>
<keyword evidence="2" id="KW-1133">Transmembrane helix</keyword>
<keyword evidence="2" id="KW-0812">Transmembrane</keyword>
<name>A0ABM7CSX6_9PSED</name>